<dbReference type="GO" id="GO:0050482">
    <property type="term" value="P:arachidonate secretion"/>
    <property type="evidence" value="ECO:0007669"/>
    <property type="project" value="InterPro"/>
</dbReference>
<dbReference type="InterPro" id="IPR033113">
    <property type="entry name" value="PLA2_histidine"/>
</dbReference>
<evidence type="ECO:0000256" key="2">
    <source>
        <dbReference type="ARBA" id="ARBA00004613"/>
    </source>
</evidence>
<comment type="cofactor">
    <cofactor evidence="1">
        <name>Ca(2+)</name>
        <dbReference type="ChEBI" id="CHEBI:29108"/>
    </cofactor>
</comment>
<dbReference type="Gene3D" id="1.20.90.10">
    <property type="entry name" value="Phospholipase A2 domain"/>
    <property type="match status" value="2"/>
</dbReference>
<feature type="region of interest" description="Disordered" evidence="10">
    <location>
        <begin position="432"/>
        <end position="458"/>
    </location>
</feature>
<keyword evidence="9" id="KW-1015">Disulfide bond</keyword>
<dbReference type="EMBL" id="JAVHJS010000010">
    <property type="protein sequence ID" value="KAK2845749.1"/>
    <property type="molecule type" value="Genomic_DNA"/>
</dbReference>
<dbReference type="InterPro" id="IPR036444">
    <property type="entry name" value="PLipase_A2_dom_sf"/>
</dbReference>
<evidence type="ECO:0000256" key="4">
    <source>
        <dbReference type="ARBA" id="ARBA00022525"/>
    </source>
</evidence>
<evidence type="ECO:0000313" key="13">
    <source>
        <dbReference type="EMBL" id="KAK2845749.1"/>
    </source>
</evidence>
<keyword evidence="4" id="KW-0964">Secreted</keyword>
<keyword evidence="8" id="KW-0443">Lipid metabolism</keyword>
<feature type="domain" description="Phospholipase A2-like central" evidence="12">
    <location>
        <begin position="557"/>
        <end position="603"/>
    </location>
</feature>
<dbReference type="EC" id="3.1.1.4" evidence="3"/>
<evidence type="ECO:0000256" key="11">
    <source>
        <dbReference type="SAM" id="SignalP"/>
    </source>
</evidence>
<feature type="domain" description="Phospholipase A2-like central" evidence="12">
    <location>
        <begin position="150"/>
        <end position="244"/>
    </location>
</feature>
<feature type="signal peptide" evidence="11">
    <location>
        <begin position="1"/>
        <end position="26"/>
    </location>
</feature>
<dbReference type="GO" id="GO:0004623">
    <property type="term" value="F:phospholipase A2 activity"/>
    <property type="evidence" value="ECO:0007669"/>
    <property type="project" value="UniProtKB-EC"/>
</dbReference>
<dbReference type="GO" id="GO:0005576">
    <property type="term" value="C:extracellular region"/>
    <property type="evidence" value="ECO:0007669"/>
    <property type="project" value="UniProtKB-SubCell"/>
</dbReference>
<evidence type="ECO:0000313" key="14">
    <source>
        <dbReference type="Proteomes" id="UP001187315"/>
    </source>
</evidence>
<evidence type="ECO:0000256" key="1">
    <source>
        <dbReference type="ARBA" id="ARBA00001913"/>
    </source>
</evidence>
<feature type="compositionally biased region" description="Polar residues" evidence="10">
    <location>
        <begin position="491"/>
        <end position="511"/>
    </location>
</feature>
<dbReference type="GO" id="GO:0006644">
    <property type="term" value="P:phospholipid metabolic process"/>
    <property type="evidence" value="ECO:0007669"/>
    <property type="project" value="InterPro"/>
</dbReference>
<dbReference type="Pfam" id="PF05826">
    <property type="entry name" value="Phospholip_A2_2"/>
    <property type="match status" value="2"/>
</dbReference>
<comment type="subcellular location">
    <subcellularLocation>
        <location evidence="2">Secreted</location>
    </subcellularLocation>
</comment>
<evidence type="ECO:0000256" key="8">
    <source>
        <dbReference type="ARBA" id="ARBA00023098"/>
    </source>
</evidence>
<protein>
    <recommendedName>
        <fullName evidence="3">phospholipase A2</fullName>
        <ecNumber evidence="3">3.1.1.4</ecNumber>
    </recommendedName>
</protein>
<evidence type="ECO:0000256" key="7">
    <source>
        <dbReference type="ARBA" id="ARBA00022837"/>
    </source>
</evidence>
<dbReference type="PANTHER" id="PTHR12253">
    <property type="entry name" value="RH14732P"/>
    <property type="match status" value="1"/>
</dbReference>
<organism evidence="13 14">
    <name type="scientific">Tachysurus vachellii</name>
    <name type="common">Darkbarbel catfish</name>
    <name type="synonym">Pelteobagrus vachellii</name>
    <dbReference type="NCBI Taxonomy" id="175792"/>
    <lineage>
        <taxon>Eukaryota</taxon>
        <taxon>Metazoa</taxon>
        <taxon>Chordata</taxon>
        <taxon>Craniata</taxon>
        <taxon>Vertebrata</taxon>
        <taxon>Euteleostomi</taxon>
        <taxon>Actinopterygii</taxon>
        <taxon>Neopterygii</taxon>
        <taxon>Teleostei</taxon>
        <taxon>Ostariophysi</taxon>
        <taxon>Siluriformes</taxon>
        <taxon>Bagridae</taxon>
        <taxon>Tachysurus</taxon>
    </lineage>
</organism>
<feature type="chain" id="PRO_5041693400" description="phospholipase A2" evidence="11">
    <location>
        <begin position="27"/>
        <end position="685"/>
    </location>
</feature>
<keyword evidence="5" id="KW-0479">Metal-binding</keyword>
<proteinExistence type="predicted"/>
<feature type="region of interest" description="Disordered" evidence="10">
    <location>
        <begin position="288"/>
        <end position="321"/>
    </location>
</feature>
<gene>
    <name evidence="13" type="ORF">Q7C36_010603</name>
</gene>
<evidence type="ECO:0000259" key="12">
    <source>
        <dbReference type="Pfam" id="PF05826"/>
    </source>
</evidence>
<dbReference type="CDD" id="cd04704">
    <property type="entry name" value="PLA2_bee_venom_like"/>
    <property type="match status" value="1"/>
</dbReference>
<keyword evidence="14" id="KW-1185">Reference proteome</keyword>
<reference evidence="13" key="1">
    <citation type="submission" date="2023-08" db="EMBL/GenBank/DDBJ databases">
        <title>Pelteobagrus vachellii genome.</title>
        <authorList>
            <person name="Liu H."/>
        </authorList>
    </citation>
    <scope>NUCLEOTIDE SEQUENCE</scope>
    <source>
        <strain evidence="13">PRFRI_2022a</strain>
        <tissue evidence="13">Muscle</tissue>
    </source>
</reference>
<keyword evidence="7" id="KW-0106">Calcium</keyword>
<evidence type="ECO:0000256" key="6">
    <source>
        <dbReference type="ARBA" id="ARBA00022801"/>
    </source>
</evidence>
<evidence type="ECO:0000256" key="5">
    <source>
        <dbReference type="ARBA" id="ARBA00022723"/>
    </source>
</evidence>
<accession>A0AA88SU89</accession>
<evidence type="ECO:0000256" key="10">
    <source>
        <dbReference type="SAM" id="MobiDB-lite"/>
    </source>
</evidence>
<dbReference type="AlphaFoldDB" id="A0AA88SU89"/>
<sequence>MGTGIRLHLAHLIVLSSSALIPDTSNQDFFCFRTKSELGRSQCTFLRRPSAAASVLFYWTMWTADHRVEECFISAEAALIQNYMSVCREQGIWDQHKTSGLRLNITLLMELGSPCEFRPLVLGNLMWHRYLNPGYLLGSGNRMRQKRAWILPGTLWCGHGSRAGDYEQLGMFERVDRCCREHDHCDHIIRPFTVNFGVFNPTLFTISHCDCDHRFKQCLLNINDTVSNMVGYTFFNMLKLHCFELIQKRRCTKISWIGMCTSDKVAPYAILKHTTIYNATTSTAGIPEPPVCPGKPSATTKQKNIKPKERKQSTSQKNCVPGASAAGHTALLSEIIDQPYGTPKTISPVSNIAQPNCLMSCNTTFFHQKSKPITQSTLFPAAASTAYVDTTSVASTKWMATPSKKIMPKKGKNITQMSFTTVQTKLIKNDKSLTSKLKGEQPKADHFNPKQQRGKDDKQYNVSLHVTVSPKFLTLSLASKLPRTNKLFQSMSQTKKEANSPSRKNTFNGVSSKIRPWNKSTSGMKHKSVEITKLPKSRNKTSLPSTTFKPTAICDVTRELDDCKYRIHPMEKLYGLHNIETTTIYHCDCIHRFTDHLKQLKSIALLKKRLWKFVSMFCIEIPNSRECSNNTRCSAILYKATELESSLIKLEGQVKNQKISTNKRGSNQLYKRCLRILRPRSPKQA</sequence>
<dbReference type="FunFam" id="1.20.90.10:FF:000002">
    <property type="entry name" value="Phospholipase A2 group III"/>
    <property type="match status" value="1"/>
</dbReference>
<name>A0AA88SU89_TACVA</name>
<dbReference type="InterPro" id="IPR016090">
    <property type="entry name" value="PLA2-like_dom"/>
</dbReference>
<comment type="caution">
    <text evidence="13">The sequence shown here is derived from an EMBL/GenBank/DDBJ whole genome shotgun (WGS) entry which is preliminary data.</text>
</comment>
<evidence type="ECO:0000256" key="9">
    <source>
        <dbReference type="ARBA" id="ARBA00023157"/>
    </source>
</evidence>
<dbReference type="SUPFAM" id="SSF48619">
    <property type="entry name" value="Phospholipase A2, PLA2"/>
    <property type="match status" value="1"/>
</dbReference>
<dbReference type="GO" id="GO:0046872">
    <property type="term" value="F:metal ion binding"/>
    <property type="evidence" value="ECO:0007669"/>
    <property type="project" value="UniProtKB-KW"/>
</dbReference>
<keyword evidence="11" id="KW-0732">Signal</keyword>
<dbReference type="PROSITE" id="PS00118">
    <property type="entry name" value="PA2_HIS"/>
    <property type="match status" value="1"/>
</dbReference>
<dbReference type="Proteomes" id="UP001187315">
    <property type="component" value="Unassembled WGS sequence"/>
</dbReference>
<feature type="region of interest" description="Disordered" evidence="10">
    <location>
        <begin position="491"/>
        <end position="527"/>
    </location>
</feature>
<keyword evidence="6" id="KW-0378">Hydrolase</keyword>
<evidence type="ECO:0000256" key="3">
    <source>
        <dbReference type="ARBA" id="ARBA00013278"/>
    </source>
</evidence>